<feature type="region of interest" description="Disordered" evidence="1">
    <location>
        <begin position="327"/>
        <end position="443"/>
    </location>
</feature>
<evidence type="ECO:0000256" key="1">
    <source>
        <dbReference type="SAM" id="MobiDB-lite"/>
    </source>
</evidence>
<feature type="domain" description="Micro-fibrillar-associated protein 1 C-terminal" evidence="2">
    <location>
        <begin position="127"/>
        <end position="348"/>
    </location>
</feature>
<feature type="compositionally biased region" description="Acidic residues" evidence="1">
    <location>
        <begin position="91"/>
        <end position="106"/>
    </location>
</feature>
<feature type="compositionally biased region" description="Basic and acidic residues" evidence="1">
    <location>
        <begin position="339"/>
        <end position="383"/>
    </location>
</feature>
<dbReference type="OrthoDB" id="1111734at2759"/>
<evidence type="ECO:0000313" key="3">
    <source>
        <dbReference type="EMBL" id="OAA39965.1"/>
    </source>
</evidence>
<dbReference type="PANTHER" id="PTHR15327">
    <property type="entry name" value="MICROFIBRIL-ASSOCIATED PROTEIN"/>
    <property type="match status" value="1"/>
</dbReference>
<dbReference type="OMA" id="FHNERAG"/>
<keyword evidence="4" id="KW-1185">Reference proteome</keyword>
<feature type="compositionally biased region" description="Acidic residues" evidence="1">
    <location>
        <begin position="113"/>
        <end position="131"/>
    </location>
</feature>
<feature type="region of interest" description="Disordered" evidence="1">
    <location>
        <begin position="1"/>
        <end position="215"/>
    </location>
</feature>
<feature type="compositionally biased region" description="Basic and acidic residues" evidence="1">
    <location>
        <begin position="391"/>
        <end position="443"/>
    </location>
</feature>
<dbReference type="STRING" id="1081105.A0A167BET6"/>
<feature type="region of interest" description="Disordered" evidence="1">
    <location>
        <begin position="240"/>
        <end position="276"/>
    </location>
</feature>
<gene>
    <name evidence="3" type="ORF">NOR_05959</name>
</gene>
<evidence type="ECO:0000259" key="2">
    <source>
        <dbReference type="Pfam" id="PF06991"/>
    </source>
</evidence>
<feature type="compositionally biased region" description="Basic and acidic residues" evidence="1">
    <location>
        <begin position="65"/>
        <end position="90"/>
    </location>
</feature>
<proteinExistence type="predicted"/>
<organism evidence="3 4">
    <name type="scientific">Metarhizium rileyi (strain RCEF 4871)</name>
    <name type="common">Nomuraea rileyi</name>
    <dbReference type="NCBI Taxonomy" id="1649241"/>
    <lineage>
        <taxon>Eukaryota</taxon>
        <taxon>Fungi</taxon>
        <taxon>Dikarya</taxon>
        <taxon>Ascomycota</taxon>
        <taxon>Pezizomycotina</taxon>
        <taxon>Sordariomycetes</taxon>
        <taxon>Hypocreomycetidae</taxon>
        <taxon>Hypocreales</taxon>
        <taxon>Clavicipitaceae</taxon>
        <taxon>Metarhizium</taxon>
    </lineage>
</organism>
<dbReference type="EMBL" id="AZHC01000020">
    <property type="protein sequence ID" value="OAA39965.1"/>
    <property type="molecule type" value="Genomic_DNA"/>
</dbReference>
<dbReference type="Pfam" id="PF06991">
    <property type="entry name" value="MFAP1"/>
    <property type="match status" value="1"/>
</dbReference>
<evidence type="ECO:0000313" key="4">
    <source>
        <dbReference type="Proteomes" id="UP000243498"/>
    </source>
</evidence>
<protein>
    <submittedName>
        <fullName evidence="3">Microfibril-associated protein</fullName>
    </submittedName>
</protein>
<dbReference type="InterPro" id="IPR033194">
    <property type="entry name" value="MFAP1"/>
</dbReference>
<comment type="caution">
    <text evidence="3">The sequence shown here is derived from an EMBL/GenBank/DDBJ whole genome shotgun (WGS) entry which is preliminary data.</text>
</comment>
<sequence>MPPPKRMTANPARPARHRAGKPTGQDSSSESDTSDAEEQAAPAVPPPPKATSAGRITSNLGKVDLNARRREAEEAEKRRVDAERAARLAAEEEGFVTEEEDGEPEEGGSSSSSEEEEEESSSEEEEEEEEEAPRRLMIRPKFVPKSQRGKETLDRERAEERTRLAQEAAKQKAADELVEEQIQKDLAARAAGKKHWDDDENSDSDVDTTDGLDPEAEEAAWRVRELKRLKRTRLAIEERERELAEVERRRNLTEEERRAEDEAHLARQREDKENKGKMSYMQKYYHKGAFFQEEAEAAGLLQRDIMGTRIADDVRNREALPEYLQRRDMTKLGKKGATKYRDMRSEDTGRWGELHDRKSGRSGGDERFRPDDERFKPDERDAKGANAIPLGDKERRREDGRGKHSRPRDRSPSRSRREDDRRRKRSTSRDMYDSDKRRRVDDR</sequence>
<dbReference type="AlphaFoldDB" id="A0A167BET6"/>
<name>A0A167BET6_METRR</name>
<reference evidence="3 4" key="1">
    <citation type="journal article" date="2016" name="Genome Biol. Evol.">
        <title>Divergent and convergent evolution of fungal pathogenicity.</title>
        <authorList>
            <person name="Shang Y."/>
            <person name="Xiao G."/>
            <person name="Zheng P."/>
            <person name="Cen K."/>
            <person name="Zhan S."/>
            <person name="Wang C."/>
        </authorList>
    </citation>
    <scope>NUCLEOTIDE SEQUENCE [LARGE SCALE GENOMIC DNA]</scope>
    <source>
        <strain evidence="3 4">RCEF 4871</strain>
    </source>
</reference>
<accession>A0A167BET6</accession>
<dbReference type="InterPro" id="IPR009730">
    <property type="entry name" value="MFAP1_C"/>
</dbReference>
<feature type="compositionally biased region" description="Basic and acidic residues" evidence="1">
    <location>
        <begin position="148"/>
        <end position="187"/>
    </location>
</feature>
<dbReference type="Proteomes" id="UP000243498">
    <property type="component" value="Unassembled WGS sequence"/>
</dbReference>
<feature type="compositionally biased region" description="Acidic residues" evidence="1">
    <location>
        <begin position="198"/>
        <end position="215"/>
    </location>
</feature>